<dbReference type="KEGG" id="haxz:M0R88_10305"/>
<accession>A0A8U0ID92</accession>
<gene>
    <name evidence="2" type="ORF">M0R88_10305</name>
</gene>
<reference evidence="2" key="1">
    <citation type="submission" date="2022-04" db="EMBL/GenBank/DDBJ databases">
        <title>Diverse halophilic archaea isolated from saline environments.</title>
        <authorList>
            <person name="Cui H.-L."/>
        </authorList>
    </citation>
    <scope>NUCLEOTIDE SEQUENCE</scope>
    <source>
        <strain evidence="2">XZYJT40</strain>
    </source>
</reference>
<dbReference type="AlphaFoldDB" id="A0A8U0ID92"/>
<dbReference type="EMBL" id="CP096658">
    <property type="protein sequence ID" value="UPV98922.1"/>
    <property type="molecule type" value="Genomic_DNA"/>
</dbReference>
<name>A0A8U0ID92_9EURY</name>
<feature type="region of interest" description="Disordered" evidence="1">
    <location>
        <begin position="142"/>
        <end position="172"/>
    </location>
</feature>
<dbReference type="GeneID" id="72190250"/>
<keyword evidence="3" id="KW-1185">Reference proteome</keyword>
<proteinExistence type="predicted"/>
<evidence type="ECO:0000256" key="1">
    <source>
        <dbReference type="SAM" id="MobiDB-lite"/>
    </source>
</evidence>
<feature type="region of interest" description="Disordered" evidence="1">
    <location>
        <begin position="1"/>
        <end position="20"/>
    </location>
</feature>
<evidence type="ECO:0000313" key="2">
    <source>
        <dbReference type="EMBL" id="UPV98922.1"/>
    </source>
</evidence>
<dbReference type="Proteomes" id="UP000830434">
    <property type="component" value="Chromosome"/>
</dbReference>
<organism evidence="2 3">
    <name type="scientific">Halorussus gelatinilyticus</name>
    <dbReference type="NCBI Taxonomy" id="2937524"/>
    <lineage>
        <taxon>Archaea</taxon>
        <taxon>Methanobacteriati</taxon>
        <taxon>Methanobacteriota</taxon>
        <taxon>Stenosarchaea group</taxon>
        <taxon>Halobacteria</taxon>
        <taxon>Halobacteriales</taxon>
        <taxon>Haladaptataceae</taxon>
        <taxon>Halorussus</taxon>
    </lineage>
</organism>
<sequence>MFDTSEGEERWKPDWGENPNMNRRKLLSVLGAGATLTSVSTVSADAQTLEFQHVCEDNSDSIKYQFAIDGEIVDPSPDDEDEIIDSGEGGRGYVAQGGIDTWAYNGTIQEVRANAPLEVRMNGDEIVPADCDADAPVVHRQIEQDSGNGAQSTTSRSVESESEAEEVEVGGSDEFCRFDNGINIRSHSEQLQFELATTSGVEKPNGQRVSSVSGKNPIGYRYAGKISSFSMRGRGRVSIDQQKECSDKKVTTGESAVGGGGEGFCEFNQEFSASTEEGQKATIKFGASHNIQLSEGGQRVPAVKFTIPADSNKHFKYAGWLTALSIDGKVEVRIRQSAPCADQYAEK</sequence>
<protein>
    <submittedName>
        <fullName evidence="2">Uncharacterized protein</fullName>
    </submittedName>
</protein>
<dbReference type="RefSeq" id="WP_248653426.1">
    <property type="nucleotide sequence ID" value="NZ_CP096658.1"/>
</dbReference>
<evidence type="ECO:0000313" key="3">
    <source>
        <dbReference type="Proteomes" id="UP000830434"/>
    </source>
</evidence>